<reference evidence="8 9" key="1">
    <citation type="submission" date="2012-11" db="EMBL/GenBank/DDBJ databases">
        <title>FINISHED of Natronococcus occultus SP4, DSM 3396.</title>
        <authorList>
            <consortium name="DOE Joint Genome Institute"/>
            <person name="Eisen J."/>
            <person name="Huntemann M."/>
            <person name="Wei C.-L."/>
            <person name="Han J."/>
            <person name="Detter J.C."/>
            <person name="Han C."/>
            <person name="Tapia R."/>
            <person name="Chen A."/>
            <person name="Kyrpides N."/>
            <person name="Mavromatis K."/>
            <person name="Markowitz V."/>
            <person name="Szeto E."/>
            <person name="Ivanova N."/>
            <person name="Mikhailova N."/>
            <person name="Ovchinnikova G."/>
            <person name="Pagani I."/>
            <person name="Pati A."/>
            <person name="Goodwin L."/>
            <person name="Nordberg H.P."/>
            <person name="Cantor M.N."/>
            <person name="Hua S.X."/>
            <person name="Woyke T."/>
            <person name="Eisen J."/>
            <person name="Klenk H.-P."/>
            <person name="Klenk H.-P."/>
        </authorList>
    </citation>
    <scope>NUCLEOTIDE SEQUENCE [LARGE SCALE GENOMIC DNA]</scope>
    <source>
        <strain evidence="8 9">SP4</strain>
    </source>
</reference>
<evidence type="ECO:0000256" key="3">
    <source>
        <dbReference type="ARBA" id="ARBA00023125"/>
    </source>
</evidence>
<feature type="domain" description="Transcription factor NikR nickel binding C-terminal" evidence="7">
    <location>
        <begin position="54"/>
        <end position="115"/>
    </location>
</feature>
<protein>
    <submittedName>
        <fullName evidence="8">Putative transcriptional regulator with CopG/Arc/MetJ DNA-binding domain and metal-binding domain</fullName>
    </submittedName>
</protein>
<evidence type="ECO:0000259" key="6">
    <source>
        <dbReference type="Pfam" id="PF01402"/>
    </source>
</evidence>
<name>L0JT02_9EURY</name>
<evidence type="ECO:0000313" key="9">
    <source>
        <dbReference type="Proteomes" id="UP000010878"/>
    </source>
</evidence>
<proteinExistence type="inferred from homology"/>
<dbReference type="PANTHER" id="PTHR34719:SF3">
    <property type="entry name" value="NICKEL-RESPONSIVE REGULATOR-RELATED"/>
    <property type="match status" value="1"/>
</dbReference>
<dbReference type="InterPro" id="IPR050192">
    <property type="entry name" value="CopG/NikR_regulator"/>
</dbReference>
<dbReference type="PANTHER" id="PTHR34719">
    <property type="entry name" value="NICKEL-RESPONSIVE REGULATOR"/>
    <property type="match status" value="1"/>
</dbReference>
<keyword evidence="2" id="KW-0805">Transcription regulation</keyword>
<dbReference type="Gene3D" id="1.10.1220.10">
    <property type="entry name" value="Met repressor-like"/>
    <property type="match status" value="1"/>
</dbReference>
<dbReference type="Gene3D" id="3.30.70.1150">
    <property type="entry name" value="ACT-like. Chain A, domain 2"/>
    <property type="match status" value="1"/>
</dbReference>
<feature type="region of interest" description="Disordered" evidence="5">
    <location>
        <begin position="183"/>
        <end position="267"/>
    </location>
</feature>
<dbReference type="Pfam" id="PF01402">
    <property type="entry name" value="RHH_1"/>
    <property type="match status" value="1"/>
</dbReference>
<sequence>MPVVSVSMPEELLERLDAHASAHEYTGRSEVVRESTRALLEAFTDDRVEDGALAGTVDVRYDVGTPSVERRVAALRHEFDEAVAATDHSHVGDYCPDLFVLEADRETISSVVDKCGRSTEPRTSTTRSSSSTADRVVHSKRRSHPNAPIAARRGSVAGGKVSRLRLLSLESRWFECETRSRIPCHRPIPHPPIPIRSSPVRPPQSGRTVPRTKKPSSTTSTVRKRGSARRTPWRSPTSNETGGSDTASRAQRRTSRISNPSRVLSAW</sequence>
<dbReference type="STRING" id="694430.Natoc_0267"/>
<comment type="similarity">
    <text evidence="1">Belongs to the transcriptional regulatory CopG/NikR family.</text>
</comment>
<dbReference type="InterPro" id="IPR010985">
    <property type="entry name" value="Ribbon_hlx_hlx"/>
</dbReference>
<dbReference type="Pfam" id="PF08753">
    <property type="entry name" value="NikR_C"/>
    <property type="match status" value="1"/>
</dbReference>
<gene>
    <name evidence="8" type="ORF">Natoc_0267</name>
</gene>
<dbReference type="InterPro" id="IPR013321">
    <property type="entry name" value="Arc_rbn_hlx_hlx"/>
</dbReference>
<dbReference type="HOGENOM" id="CLU_1040578_0_0_2"/>
<keyword evidence="9" id="KW-1185">Reference proteome</keyword>
<evidence type="ECO:0000256" key="1">
    <source>
        <dbReference type="ARBA" id="ARBA00008478"/>
    </source>
</evidence>
<organism evidence="8 9">
    <name type="scientific">Natronococcus occultus SP4</name>
    <dbReference type="NCBI Taxonomy" id="694430"/>
    <lineage>
        <taxon>Archaea</taxon>
        <taxon>Methanobacteriati</taxon>
        <taxon>Methanobacteriota</taxon>
        <taxon>Stenosarchaea group</taxon>
        <taxon>Halobacteria</taxon>
        <taxon>Halobacteriales</taxon>
        <taxon>Natrialbaceae</taxon>
        <taxon>Natronococcus</taxon>
    </lineage>
</organism>
<dbReference type="InterPro" id="IPR027271">
    <property type="entry name" value="Acetolactate_synth/TF_NikR_C"/>
</dbReference>
<feature type="compositionally biased region" description="Polar residues" evidence="5">
    <location>
        <begin position="234"/>
        <end position="249"/>
    </location>
</feature>
<dbReference type="eggNOG" id="arCOG01008">
    <property type="taxonomic scope" value="Archaea"/>
</dbReference>
<feature type="compositionally biased region" description="Basic residues" evidence="5">
    <location>
        <begin position="222"/>
        <end position="232"/>
    </location>
</feature>
<keyword evidence="3 8" id="KW-0238">DNA-binding</keyword>
<evidence type="ECO:0000259" key="7">
    <source>
        <dbReference type="Pfam" id="PF08753"/>
    </source>
</evidence>
<evidence type="ECO:0000256" key="4">
    <source>
        <dbReference type="ARBA" id="ARBA00023163"/>
    </source>
</evidence>
<dbReference type="InterPro" id="IPR014864">
    <property type="entry name" value="TF_NikR_Ni-bd_C"/>
</dbReference>
<dbReference type="InterPro" id="IPR002145">
    <property type="entry name" value="CopG"/>
</dbReference>
<feature type="region of interest" description="Disordered" evidence="5">
    <location>
        <begin position="114"/>
        <end position="158"/>
    </location>
</feature>
<feature type="compositionally biased region" description="Low complexity" evidence="5">
    <location>
        <begin position="195"/>
        <end position="221"/>
    </location>
</feature>
<feature type="compositionally biased region" description="Polar residues" evidence="5">
    <location>
        <begin position="256"/>
        <end position="267"/>
    </location>
</feature>
<dbReference type="CDD" id="cd22231">
    <property type="entry name" value="RHH_NikR_HicB-like"/>
    <property type="match status" value="1"/>
</dbReference>
<evidence type="ECO:0000256" key="5">
    <source>
        <dbReference type="SAM" id="MobiDB-lite"/>
    </source>
</evidence>
<dbReference type="EMBL" id="CP003929">
    <property type="protein sequence ID" value="AGB36142.1"/>
    <property type="molecule type" value="Genomic_DNA"/>
</dbReference>
<dbReference type="KEGG" id="nou:Natoc_0267"/>
<dbReference type="SUPFAM" id="SSF55021">
    <property type="entry name" value="ACT-like"/>
    <property type="match status" value="1"/>
</dbReference>
<feature type="domain" description="Ribbon-helix-helix protein CopG" evidence="6">
    <location>
        <begin position="3"/>
        <end position="41"/>
    </location>
</feature>
<feature type="compositionally biased region" description="Low complexity" evidence="5">
    <location>
        <begin position="121"/>
        <end position="132"/>
    </location>
</feature>
<evidence type="ECO:0000313" key="8">
    <source>
        <dbReference type="EMBL" id="AGB36142.1"/>
    </source>
</evidence>
<dbReference type="SUPFAM" id="SSF47598">
    <property type="entry name" value="Ribbon-helix-helix"/>
    <property type="match status" value="1"/>
</dbReference>
<accession>L0JT02</accession>
<dbReference type="GO" id="GO:0006355">
    <property type="term" value="P:regulation of DNA-templated transcription"/>
    <property type="evidence" value="ECO:0007669"/>
    <property type="project" value="InterPro"/>
</dbReference>
<dbReference type="GO" id="GO:0003677">
    <property type="term" value="F:DNA binding"/>
    <property type="evidence" value="ECO:0007669"/>
    <property type="project" value="UniProtKB-KW"/>
</dbReference>
<dbReference type="InterPro" id="IPR045865">
    <property type="entry name" value="ACT-like_dom_sf"/>
</dbReference>
<dbReference type="AlphaFoldDB" id="L0JT02"/>
<evidence type="ECO:0000256" key="2">
    <source>
        <dbReference type="ARBA" id="ARBA00023015"/>
    </source>
</evidence>
<dbReference type="Proteomes" id="UP000010878">
    <property type="component" value="Chromosome"/>
</dbReference>
<keyword evidence="4" id="KW-0804">Transcription</keyword>